<feature type="transmembrane region" description="Helical" evidence="2">
    <location>
        <begin position="103"/>
        <end position="127"/>
    </location>
</feature>
<dbReference type="EMBL" id="CP071793">
    <property type="protein sequence ID" value="QTD51407.1"/>
    <property type="molecule type" value="Genomic_DNA"/>
</dbReference>
<evidence type="ECO:0000313" key="4">
    <source>
        <dbReference type="Proteomes" id="UP000663929"/>
    </source>
</evidence>
<accession>A0A8A4TPP6</accession>
<proteinExistence type="predicted"/>
<evidence type="ECO:0000256" key="2">
    <source>
        <dbReference type="SAM" id="Phobius"/>
    </source>
</evidence>
<keyword evidence="4" id="KW-1185">Reference proteome</keyword>
<keyword evidence="2" id="KW-1133">Transmembrane helix</keyword>
<reference evidence="3" key="1">
    <citation type="submission" date="2021-03" db="EMBL/GenBank/DDBJ databases">
        <title>Acanthopleuribacteraceae sp. M133.</title>
        <authorList>
            <person name="Wang G."/>
        </authorList>
    </citation>
    <scope>NUCLEOTIDE SEQUENCE</scope>
    <source>
        <strain evidence="3">M133</strain>
    </source>
</reference>
<keyword evidence="2" id="KW-0812">Transmembrane</keyword>
<dbReference type="AlphaFoldDB" id="A0A8A4TPP6"/>
<evidence type="ECO:0000256" key="1">
    <source>
        <dbReference type="SAM" id="MobiDB-lite"/>
    </source>
</evidence>
<dbReference type="KEGG" id="scor:J3U87_02965"/>
<feature type="region of interest" description="Disordered" evidence="1">
    <location>
        <begin position="135"/>
        <end position="216"/>
    </location>
</feature>
<gene>
    <name evidence="3" type="ORF">J3U87_02965</name>
</gene>
<feature type="compositionally biased region" description="Basic and acidic residues" evidence="1">
    <location>
        <begin position="176"/>
        <end position="207"/>
    </location>
</feature>
<feature type="compositionally biased region" description="Basic residues" evidence="1">
    <location>
        <begin position="135"/>
        <end position="146"/>
    </location>
</feature>
<feature type="transmembrane region" description="Helical" evidence="2">
    <location>
        <begin position="73"/>
        <end position="97"/>
    </location>
</feature>
<evidence type="ECO:0000313" key="3">
    <source>
        <dbReference type="EMBL" id="QTD51407.1"/>
    </source>
</evidence>
<keyword evidence="2" id="KW-0472">Membrane</keyword>
<dbReference type="Proteomes" id="UP000663929">
    <property type="component" value="Chromosome"/>
</dbReference>
<feature type="compositionally biased region" description="Basic and acidic residues" evidence="1">
    <location>
        <begin position="154"/>
        <end position="164"/>
    </location>
</feature>
<protein>
    <submittedName>
        <fullName evidence="3">Uncharacterized protein</fullName>
    </submittedName>
</protein>
<dbReference type="RefSeq" id="WP_237381534.1">
    <property type="nucleotide sequence ID" value="NZ_CP071793.1"/>
</dbReference>
<name>A0A8A4TPP6_SULCO</name>
<organism evidence="3 4">
    <name type="scientific">Sulfidibacter corallicola</name>
    <dbReference type="NCBI Taxonomy" id="2818388"/>
    <lineage>
        <taxon>Bacteria</taxon>
        <taxon>Pseudomonadati</taxon>
        <taxon>Acidobacteriota</taxon>
        <taxon>Holophagae</taxon>
        <taxon>Acanthopleuribacterales</taxon>
        <taxon>Acanthopleuribacteraceae</taxon>
        <taxon>Sulfidibacter</taxon>
    </lineage>
</organism>
<sequence>MFHAFLSRMMQALFLVFSLLLLASLLVFSPVLGYDYFVRGLFSYIMLVEYAVMTRLLHRWLGGMASWRGIDWVRVLAVSLAFLVMSVLVGAFSVLVLDFRLDLVEVCLAFCIFSLAFNAVVSLVLMMRTPARTAAKRSPGRARTHRAPITAHSRHGDVETRTGRAADQGANFAADRPADPGNRRSGVREVHLRREDGVHPDSRDARDTSISLEPVLHREERQPERFKIVYENPFRKEIERRICRNDPLFQESFP</sequence>